<sequence>MDEQDIRQRKRDEERDEIEVQNMLVTAYDEIKNFSGAYGDWSDSDFRDVEALYAKRIVVFGTDFYSLPDIARNIGKIKDQEVRLTTMKCFRCIQNFKTNHENYNEIVFVFNNARSSYKKRTAENRFRLQDIEERMKFHASLLVSLYKTMCTEVDAFLEVIQRKGIIENK</sequence>
<dbReference type="RefSeq" id="WP_269308810.1">
    <property type="nucleotide sequence ID" value="NZ_CP098242.1"/>
</dbReference>
<evidence type="ECO:0000313" key="2">
    <source>
        <dbReference type="Proteomes" id="UP001156215"/>
    </source>
</evidence>
<organism evidence="1 2">
    <name type="scientific">Oxalobacter vibrioformis</name>
    <dbReference type="NCBI Taxonomy" id="933080"/>
    <lineage>
        <taxon>Bacteria</taxon>
        <taxon>Pseudomonadati</taxon>
        <taxon>Pseudomonadota</taxon>
        <taxon>Betaproteobacteria</taxon>
        <taxon>Burkholderiales</taxon>
        <taxon>Oxalobacteraceae</taxon>
        <taxon>Oxalobacter</taxon>
    </lineage>
</organism>
<proteinExistence type="predicted"/>
<evidence type="ECO:0000313" key="1">
    <source>
        <dbReference type="EMBL" id="WAW09805.1"/>
    </source>
</evidence>
<dbReference type="Proteomes" id="UP001156215">
    <property type="component" value="Chromosome"/>
</dbReference>
<dbReference type="AlphaFoldDB" id="A0A9E9LYB5"/>
<protein>
    <submittedName>
        <fullName evidence="1">Uncharacterized protein</fullName>
    </submittedName>
</protein>
<dbReference type="EMBL" id="CP098242">
    <property type="protein sequence ID" value="WAW09805.1"/>
    <property type="molecule type" value="Genomic_DNA"/>
</dbReference>
<name>A0A9E9LYB5_9BURK</name>
<keyword evidence="2" id="KW-1185">Reference proteome</keyword>
<gene>
    <name evidence="1" type="ORF">NB640_11370</name>
</gene>
<reference evidence="1" key="1">
    <citation type="journal article" date="2022" name="Front. Microbiol.">
        <title>New perspectives on an old grouping: The genomic and phenotypic variability of Oxalobacter formigenes and the implications for calcium oxalate stone prevention.</title>
        <authorList>
            <person name="Chmiel J.A."/>
            <person name="Carr C."/>
            <person name="Stuivenberg G.A."/>
            <person name="Venema R."/>
            <person name="Chanyi R.M."/>
            <person name="Al K.F."/>
            <person name="Giguere D."/>
            <person name="Say H."/>
            <person name="Akouris P.P."/>
            <person name="Dominguez Romero S.A."/>
            <person name="Kwong A."/>
            <person name="Tai V."/>
            <person name="Koval S.F."/>
            <person name="Razvi H."/>
            <person name="Bjazevic J."/>
            <person name="Burton J.P."/>
        </authorList>
    </citation>
    <scope>NUCLEOTIDE SEQUENCE</scope>
    <source>
        <strain evidence="1">WoOx3</strain>
    </source>
</reference>
<accession>A0A9E9LYB5</accession>
<dbReference type="KEGG" id="ovb:NB640_11370"/>